<organism evidence="4 5">
    <name type="scientific">Trichinella spiralis</name>
    <name type="common">Trichina worm</name>
    <dbReference type="NCBI Taxonomy" id="6334"/>
    <lineage>
        <taxon>Eukaryota</taxon>
        <taxon>Metazoa</taxon>
        <taxon>Ecdysozoa</taxon>
        <taxon>Nematoda</taxon>
        <taxon>Enoplea</taxon>
        <taxon>Dorylaimia</taxon>
        <taxon>Trichinellida</taxon>
        <taxon>Trichinellidae</taxon>
        <taxon>Trichinella</taxon>
    </lineage>
</organism>
<keyword evidence="5" id="KW-1185">Reference proteome</keyword>
<keyword evidence="1" id="KW-0880">Kelch repeat</keyword>
<gene>
    <name evidence="4" type="ORF">TSPI_05230</name>
</gene>
<dbReference type="PANTHER" id="PTHR46093">
    <property type="entry name" value="ACYL-COA-BINDING DOMAIN-CONTAINING PROTEIN 5"/>
    <property type="match status" value="1"/>
</dbReference>
<dbReference type="InterPro" id="IPR056737">
    <property type="entry name" value="Beta-prop_ATRN-MKLN-like"/>
</dbReference>
<dbReference type="InterPro" id="IPR015915">
    <property type="entry name" value="Kelch-typ_b-propeller"/>
</dbReference>
<evidence type="ECO:0000256" key="1">
    <source>
        <dbReference type="ARBA" id="ARBA00022441"/>
    </source>
</evidence>
<evidence type="ECO:0000313" key="5">
    <source>
        <dbReference type="Proteomes" id="UP001558632"/>
    </source>
</evidence>
<reference evidence="4 5" key="1">
    <citation type="submission" date="2024-07" db="EMBL/GenBank/DDBJ databases">
        <title>Enhanced genomic and transcriptomic resources for Trichinella pseudospiralis and T. spiralis underpin the discovery of pronounced molecular differences between stages and species.</title>
        <authorList>
            <person name="Pasi K.K."/>
            <person name="La Rosa G."/>
            <person name="Gomez-Morales M.A."/>
            <person name="Tosini F."/>
            <person name="Sumanam S."/>
            <person name="Young N.D."/>
            <person name="Chang B.C."/>
            <person name="Robin G.B."/>
        </authorList>
    </citation>
    <scope>NUCLEOTIDE SEQUENCE [LARGE SCALE GENOMIC DNA]</scope>
    <source>
        <strain evidence="4">ISS534</strain>
    </source>
</reference>
<dbReference type="Pfam" id="PF24981">
    <property type="entry name" value="Beta-prop_ATRN-LZTR1"/>
    <property type="match status" value="1"/>
</dbReference>
<dbReference type="EMBL" id="JBEUSY010000340">
    <property type="protein sequence ID" value="KAL1237694.1"/>
    <property type="molecule type" value="Genomic_DNA"/>
</dbReference>
<proteinExistence type="predicted"/>
<dbReference type="SUPFAM" id="SSF117281">
    <property type="entry name" value="Kelch motif"/>
    <property type="match status" value="1"/>
</dbReference>
<sequence length="397" mass="45077">MNCLRQISRLVFKFILYLKIYLHSFPFHHLLWLCSYTFPLCRWLCFKKLLQLPIFDSRSIYIFGGIGFDENYKDQLYRFKIGSGWEELDQCGDFPLSRADACLGLNGNKLYLFGGTNSNLVLLNDFIEYDIGLKTWRRIAPAGGYLPPPLSKASMCNVELCLYLFGGETEQTENANMGRGYSNKIYRYSIVEHKWEEISPKSTVRPPAVCGCTIVAVGRKLCLIGGIARDNSINDQVYVFDTEKETWNLWGEKAPGVGRAFHSAIAFAGHYILVYGGKDQEEWESSNFFIFDVEKRQWFESKCDEVRAFTAIAGERFGHAAGILRDHHNCSSLVVCGGVRDQDFASGVVQTILRDLNMLELTVILEFLIPYHSVSRDSKQAESKPSDCAANNDCIDL</sequence>
<protein>
    <submittedName>
        <fullName evidence="4">Kelch repeat-containing protein</fullName>
    </submittedName>
</protein>
<comment type="caution">
    <text evidence="4">The sequence shown here is derived from an EMBL/GenBank/DDBJ whole genome shotgun (WGS) entry which is preliminary data.</text>
</comment>
<evidence type="ECO:0000259" key="3">
    <source>
        <dbReference type="Pfam" id="PF24981"/>
    </source>
</evidence>
<dbReference type="Proteomes" id="UP001558632">
    <property type="component" value="Unassembled WGS sequence"/>
</dbReference>
<dbReference type="Gene3D" id="2.120.10.80">
    <property type="entry name" value="Kelch-type beta propeller"/>
    <property type="match status" value="2"/>
</dbReference>
<accession>A0ABR3KK85</accession>
<keyword evidence="2" id="KW-0677">Repeat</keyword>
<feature type="domain" description="Attractin/MKLN-like beta-propeller" evidence="3">
    <location>
        <begin position="60"/>
        <end position="340"/>
    </location>
</feature>
<evidence type="ECO:0000256" key="2">
    <source>
        <dbReference type="ARBA" id="ARBA00022737"/>
    </source>
</evidence>
<name>A0ABR3KK85_TRISP</name>
<dbReference type="PANTHER" id="PTHR46093:SF18">
    <property type="entry name" value="FIBRONECTIN TYPE-III DOMAIN-CONTAINING PROTEIN"/>
    <property type="match status" value="1"/>
</dbReference>
<evidence type="ECO:0000313" key="4">
    <source>
        <dbReference type="EMBL" id="KAL1237694.1"/>
    </source>
</evidence>